<keyword evidence="9" id="KW-0443">Lipid metabolism</keyword>
<dbReference type="PANTHER" id="PTHR30561">
    <property type="entry name" value="SMR FAMILY PROTON-DEPENDENT DRUG EFFLUX TRANSPORTER SUGE"/>
    <property type="match status" value="1"/>
</dbReference>
<feature type="transmembrane region" description="Helical" evidence="11">
    <location>
        <begin position="234"/>
        <end position="256"/>
    </location>
</feature>
<evidence type="ECO:0000256" key="10">
    <source>
        <dbReference type="ARBA" id="ARBA00023136"/>
    </source>
</evidence>
<dbReference type="GO" id="GO:0009103">
    <property type="term" value="P:lipopolysaccharide biosynthetic process"/>
    <property type="evidence" value="ECO:0007669"/>
    <property type="project" value="UniProtKB-KW"/>
</dbReference>
<keyword evidence="14" id="KW-1185">Reference proteome</keyword>
<dbReference type="PANTHER" id="PTHR30561:SF9">
    <property type="entry name" value="4-AMINO-4-DEOXY-L-ARABINOSE-PHOSPHOUNDECAPRENOL FLIPPASE SUBUNIT ARNF-RELATED"/>
    <property type="match status" value="1"/>
</dbReference>
<protein>
    <submittedName>
        <fullName evidence="13">Phosphonate utilization associated membrane protein</fullName>
    </submittedName>
</protein>
<feature type="transmembrane region" description="Helical" evidence="11">
    <location>
        <begin position="173"/>
        <end position="193"/>
    </location>
</feature>
<dbReference type="Gene3D" id="1.10.3730.20">
    <property type="match status" value="2"/>
</dbReference>
<keyword evidence="5" id="KW-0441">Lipid A biosynthesis</keyword>
<dbReference type="InterPro" id="IPR000390">
    <property type="entry name" value="Small_drug/metabolite_transptr"/>
</dbReference>
<sequence length="281" mass="29222">MTLTWPVAAAVLFGALLHASWNALVKSSHDKALDTATIHLVGSLVALPLALLLGWPAAASWPYILASVVIHIGYYIALTGAYKHGELGLTYPLMRGTAPLLVALSASMTVGETLSPLAWAGVLGVSCGVLALGLSRHALDSPRAVGFALANAVVIALYTVVDALGARASGNPLQYVVALFVLDGWPFALMVLARRGGATAWPYVQRRWPVALVAASASLGSYGIALWAMTRAPVATVAALRETSVLFAALLGTWFLKEAFSLRRAVGTAAIVGGVMALRLG</sequence>
<dbReference type="OrthoDB" id="9783707at2"/>
<evidence type="ECO:0000256" key="9">
    <source>
        <dbReference type="ARBA" id="ARBA00023098"/>
    </source>
</evidence>
<name>A0A127JTC1_9BURK</name>
<dbReference type="Pfam" id="PF00892">
    <property type="entry name" value="EamA"/>
    <property type="match status" value="1"/>
</dbReference>
<feature type="transmembrane region" description="Helical" evidence="11">
    <location>
        <begin position="36"/>
        <end position="55"/>
    </location>
</feature>
<gene>
    <name evidence="13" type="ORF">UC35_09970</name>
</gene>
<organism evidence="13 14">
    <name type="scientific">Ramlibacter tataouinensis</name>
    <dbReference type="NCBI Taxonomy" id="94132"/>
    <lineage>
        <taxon>Bacteria</taxon>
        <taxon>Pseudomonadati</taxon>
        <taxon>Pseudomonadota</taxon>
        <taxon>Betaproteobacteria</taxon>
        <taxon>Burkholderiales</taxon>
        <taxon>Comamonadaceae</taxon>
        <taxon>Ramlibacter</taxon>
    </lineage>
</organism>
<evidence type="ECO:0000256" key="2">
    <source>
        <dbReference type="ARBA" id="ARBA00022475"/>
    </source>
</evidence>
<dbReference type="InterPro" id="IPR037185">
    <property type="entry name" value="EmrE-like"/>
</dbReference>
<evidence type="ECO:0000313" key="13">
    <source>
        <dbReference type="EMBL" id="AMO23159.1"/>
    </source>
</evidence>
<dbReference type="GO" id="GO:0009245">
    <property type="term" value="P:lipid A biosynthetic process"/>
    <property type="evidence" value="ECO:0007669"/>
    <property type="project" value="UniProtKB-KW"/>
</dbReference>
<keyword evidence="10 11" id="KW-0472">Membrane</keyword>
<evidence type="ECO:0000256" key="3">
    <source>
        <dbReference type="ARBA" id="ARBA00022516"/>
    </source>
</evidence>
<evidence type="ECO:0000256" key="7">
    <source>
        <dbReference type="ARBA" id="ARBA00022985"/>
    </source>
</evidence>
<evidence type="ECO:0000256" key="4">
    <source>
        <dbReference type="ARBA" id="ARBA00022519"/>
    </source>
</evidence>
<evidence type="ECO:0000256" key="11">
    <source>
        <dbReference type="SAM" id="Phobius"/>
    </source>
</evidence>
<dbReference type="RefSeq" id="WP_061498743.1">
    <property type="nucleotide sequence ID" value="NZ_CP010951.1"/>
</dbReference>
<evidence type="ECO:0000256" key="1">
    <source>
        <dbReference type="ARBA" id="ARBA00004651"/>
    </source>
</evidence>
<evidence type="ECO:0000256" key="5">
    <source>
        <dbReference type="ARBA" id="ARBA00022556"/>
    </source>
</evidence>
<feature type="transmembrane region" description="Helical" evidence="11">
    <location>
        <begin position="208"/>
        <end position="228"/>
    </location>
</feature>
<keyword evidence="4" id="KW-0997">Cell inner membrane</keyword>
<evidence type="ECO:0000259" key="12">
    <source>
        <dbReference type="Pfam" id="PF00892"/>
    </source>
</evidence>
<accession>A0A127JTC1</accession>
<comment type="subcellular location">
    <subcellularLocation>
        <location evidence="1">Cell membrane</location>
        <topology evidence="1">Multi-pass membrane protein</topology>
    </subcellularLocation>
</comment>
<feature type="transmembrane region" description="Helical" evidence="11">
    <location>
        <begin position="61"/>
        <end position="81"/>
    </location>
</feature>
<keyword evidence="8 11" id="KW-1133">Transmembrane helix</keyword>
<evidence type="ECO:0000256" key="8">
    <source>
        <dbReference type="ARBA" id="ARBA00022989"/>
    </source>
</evidence>
<keyword evidence="3" id="KW-0444">Lipid biosynthesis</keyword>
<evidence type="ECO:0000256" key="6">
    <source>
        <dbReference type="ARBA" id="ARBA00022692"/>
    </source>
</evidence>
<dbReference type="GO" id="GO:0022857">
    <property type="term" value="F:transmembrane transporter activity"/>
    <property type="evidence" value="ECO:0007669"/>
    <property type="project" value="InterPro"/>
</dbReference>
<feature type="transmembrane region" description="Helical" evidence="11">
    <location>
        <begin position="117"/>
        <end position="135"/>
    </location>
</feature>
<feature type="transmembrane region" description="Helical" evidence="11">
    <location>
        <begin position="6"/>
        <end position="24"/>
    </location>
</feature>
<keyword evidence="2" id="KW-1003">Cell membrane</keyword>
<keyword evidence="7" id="KW-0448">Lipopolysaccharide biosynthesis</keyword>
<reference evidence="13 14" key="1">
    <citation type="journal article" date="2014" name="Int. J. Syst. Evol. Microbiol.">
        <title>Ramlibacter solisilvae sp. nov., isolated from forest soil, and emended description of the genus Ramlibacter.</title>
        <authorList>
            <person name="Lee H.J."/>
            <person name="Lee S.H."/>
            <person name="Lee S.S."/>
            <person name="Lee J.S."/>
            <person name="Kim Y."/>
            <person name="Kim S.C."/>
            <person name="Jeon C.O."/>
        </authorList>
    </citation>
    <scope>NUCLEOTIDE SEQUENCE [LARGE SCALE GENOMIC DNA]</scope>
    <source>
        <strain evidence="13 14">5-10</strain>
    </source>
</reference>
<dbReference type="PATRIC" id="fig|94132.3.peg.2028"/>
<dbReference type="EMBL" id="CP010951">
    <property type="protein sequence ID" value="AMO23159.1"/>
    <property type="molecule type" value="Genomic_DNA"/>
</dbReference>
<dbReference type="Proteomes" id="UP000070433">
    <property type="component" value="Chromosome"/>
</dbReference>
<proteinExistence type="predicted"/>
<dbReference type="InterPro" id="IPR000620">
    <property type="entry name" value="EamA_dom"/>
</dbReference>
<evidence type="ECO:0000313" key="14">
    <source>
        <dbReference type="Proteomes" id="UP000070433"/>
    </source>
</evidence>
<feature type="transmembrane region" description="Helical" evidence="11">
    <location>
        <begin position="144"/>
        <end position="161"/>
    </location>
</feature>
<dbReference type="GO" id="GO:0005886">
    <property type="term" value="C:plasma membrane"/>
    <property type="evidence" value="ECO:0007669"/>
    <property type="project" value="UniProtKB-SubCell"/>
</dbReference>
<dbReference type="AlphaFoldDB" id="A0A127JTC1"/>
<dbReference type="SUPFAM" id="SSF103481">
    <property type="entry name" value="Multidrug resistance efflux transporter EmrE"/>
    <property type="match status" value="2"/>
</dbReference>
<keyword evidence="6 11" id="KW-0812">Transmembrane</keyword>
<feature type="domain" description="EamA" evidence="12">
    <location>
        <begin position="144"/>
        <end position="277"/>
    </location>
</feature>